<organism evidence="1 2">
    <name type="scientific">Ruminiclostridium papyrosolvens DSM 2782</name>
    <dbReference type="NCBI Taxonomy" id="588581"/>
    <lineage>
        <taxon>Bacteria</taxon>
        <taxon>Bacillati</taxon>
        <taxon>Bacillota</taxon>
        <taxon>Clostridia</taxon>
        <taxon>Eubacteriales</taxon>
        <taxon>Oscillospiraceae</taxon>
        <taxon>Ruminiclostridium</taxon>
    </lineage>
</organism>
<name>F1TFK0_9FIRM</name>
<evidence type="ECO:0000313" key="2">
    <source>
        <dbReference type="Proteomes" id="UP000003860"/>
    </source>
</evidence>
<sequence>MDIILNLLKIDLGITHNLRDDYFTSTIMAAQKEIEDRGITLDFSNVEDQMLLSDYAAWKYRKRQEDVGLPQNLTYRLRNRVVKARSQYAET</sequence>
<protein>
    <submittedName>
        <fullName evidence="1">Phage related protein</fullName>
    </submittedName>
</protein>
<dbReference type="EMBL" id="ACXX02000011">
    <property type="protein sequence ID" value="EGD46732.1"/>
    <property type="molecule type" value="Genomic_DNA"/>
</dbReference>
<dbReference type="Proteomes" id="UP000003860">
    <property type="component" value="Unassembled WGS sequence"/>
</dbReference>
<reference evidence="1" key="1">
    <citation type="submission" date="2009-07" db="EMBL/GenBank/DDBJ databases">
        <authorList>
            <consortium name="US DOE Joint Genome Institute (JGI-PGF)"/>
            <person name="Lucas S."/>
            <person name="Copeland A."/>
            <person name="Lapidus A."/>
            <person name="Glavina del Rio T."/>
            <person name="Tice H."/>
            <person name="Bruce D."/>
            <person name="Goodwin L."/>
            <person name="Pitluck S."/>
            <person name="Larimer F."/>
            <person name="Land M.L."/>
            <person name="Mouttaki H."/>
            <person name="He Z."/>
            <person name="Zhou J."/>
            <person name="Hemme C.L."/>
        </authorList>
    </citation>
    <scope>NUCLEOTIDE SEQUENCE [LARGE SCALE GENOMIC DNA]</scope>
    <source>
        <strain evidence="1">DSM 2782</strain>
    </source>
</reference>
<keyword evidence="2" id="KW-1185">Reference proteome</keyword>
<dbReference type="RefSeq" id="WP_004620712.1">
    <property type="nucleotide sequence ID" value="NZ_ACXX02000011.1"/>
</dbReference>
<proteinExistence type="predicted"/>
<evidence type="ECO:0000313" key="1">
    <source>
        <dbReference type="EMBL" id="EGD46732.1"/>
    </source>
</evidence>
<reference evidence="1" key="2">
    <citation type="submission" date="2011-01" db="EMBL/GenBank/DDBJ databases">
        <title>The Non-contiguous Finished genome of Clostridium papyrosolvens.</title>
        <authorList>
            <person name="Lucas S."/>
            <person name="Copeland A."/>
            <person name="Lapidus A."/>
            <person name="Cheng J.-F."/>
            <person name="Goodwin L."/>
            <person name="Pitluck S."/>
            <person name="Misra M."/>
            <person name="Chertkov O."/>
            <person name="Detter J.C."/>
            <person name="Han C."/>
            <person name="Tapia R."/>
            <person name="Land M."/>
            <person name="Hauser L."/>
            <person name="Kyrpides N."/>
            <person name="Ivanova N."/>
            <person name="Pagani I."/>
            <person name="Mouttaki H."/>
            <person name="He Z."/>
            <person name="Zhou J."/>
            <person name="Hemme C.L."/>
            <person name="Woyke T."/>
        </authorList>
    </citation>
    <scope>NUCLEOTIDE SEQUENCE [LARGE SCALE GENOMIC DNA]</scope>
    <source>
        <strain evidence="1">DSM 2782</strain>
    </source>
</reference>
<gene>
    <name evidence="1" type="ORF">Cpap_1271</name>
</gene>
<accession>F1TFK0</accession>
<dbReference type="eggNOG" id="ENOG50334ZP">
    <property type="taxonomic scope" value="Bacteria"/>
</dbReference>
<comment type="caution">
    <text evidence="1">The sequence shown here is derived from an EMBL/GenBank/DDBJ whole genome shotgun (WGS) entry which is preliminary data.</text>
</comment>
<dbReference type="AlphaFoldDB" id="F1TFK0"/>
<dbReference type="STRING" id="588581.Cpap_1271"/>
<dbReference type="OrthoDB" id="1808529at2"/>